<dbReference type="Proteomes" id="UP000789572">
    <property type="component" value="Unassembled WGS sequence"/>
</dbReference>
<proteinExistence type="predicted"/>
<evidence type="ECO:0000256" key="4">
    <source>
        <dbReference type="ARBA" id="ARBA00022989"/>
    </source>
</evidence>
<evidence type="ECO:0000256" key="6">
    <source>
        <dbReference type="SAM" id="Phobius"/>
    </source>
</evidence>
<name>A0A9N9FUX9_9GLOM</name>
<evidence type="ECO:0000256" key="5">
    <source>
        <dbReference type="ARBA" id="ARBA00023136"/>
    </source>
</evidence>
<feature type="transmembrane region" description="Helical" evidence="6">
    <location>
        <begin position="1000"/>
        <end position="1022"/>
    </location>
</feature>
<keyword evidence="5 6" id="KW-0472">Membrane</keyword>
<gene>
    <name evidence="8" type="ORF">POCULU_LOCUS5552</name>
</gene>
<dbReference type="SUPFAM" id="SSF69322">
    <property type="entry name" value="Tricorn protease domain 2"/>
    <property type="match status" value="1"/>
</dbReference>
<feature type="non-terminal residue" evidence="8">
    <location>
        <position position="1223"/>
    </location>
</feature>
<dbReference type="EMBL" id="CAJVPJ010000869">
    <property type="protein sequence ID" value="CAG8561905.1"/>
    <property type="molecule type" value="Genomic_DNA"/>
</dbReference>
<dbReference type="PANTHER" id="PTHR10582">
    <property type="entry name" value="TRANSIENT RECEPTOR POTENTIAL ION CHANNEL PROTEIN"/>
    <property type="match status" value="1"/>
</dbReference>
<reference evidence="8" key="1">
    <citation type="submission" date="2021-06" db="EMBL/GenBank/DDBJ databases">
        <authorList>
            <person name="Kallberg Y."/>
            <person name="Tangrot J."/>
            <person name="Rosling A."/>
        </authorList>
    </citation>
    <scope>NUCLEOTIDE SEQUENCE</scope>
    <source>
        <strain evidence="8">IA702</strain>
    </source>
</reference>
<dbReference type="GO" id="GO:0098703">
    <property type="term" value="P:calcium ion import across plasma membrane"/>
    <property type="evidence" value="ECO:0007669"/>
    <property type="project" value="TreeGrafter"/>
</dbReference>
<dbReference type="AlphaFoldDB" id="A0A9N9FUX9"/>
<keyword evidence="9" id="KW-1185">Reference proteome</keyword>
<evidence type="ECO:0000256" key="2">
    <source>
        <dbReference type="ARBA" id="ARBA00022692"/>
    </source>
</evidence>
<dbReference type="GO" id="GO:0005886">
    <property type="term" value="C:plasma membrane"/>
    <property type="evidence" value="ECO:0007669"/>
    <property type="project" value="TreeGrafter"/>
</dbReference>
<organism evidence="8 9">
    <name type="scientific">Paraglomus occultum</name>
    <dbReference type="NCBI Taxonomy" id="144539"/>
    <lineage>
        <taxon>Eukaryota</taxon>
        <taxon>Fungi</taxon>
        <taxon>Fungi incertae sedis</taxon>
        <taxon>Mucoromycota</taxon>
        <taxon>Glomeromycotina</taxon>
        <taxon>Glomeromycetes</taxon>
        <taxon>Paraglomerales</taxon>
        <taxon>Paraglomeraceae</taxon>
        <taxon>Paraglomus</taxon>
    </lineage>
</organism>
<feature type="domain" description="Ion transport" evidence="7">
    <location>
        <begin position="861"/>
        <end position="1127"/>
    </location>
</feature>
<dbReference type="Pfam" id="PF00520">
    <property type="entry name" value="Ion_trans"/>
    <property type="match status" value="1"/>
</dbReference>
<keyword evidence="2 6" id="KW-0812">Transmembrane</keyword>
<feature type="transmembrane region" description="Helical" evidence="6">
    <location>
        <begin position="917"/>
        <end position="940"/>
    </location>
</feature>
<feature type="transmembrane region" description="Helical" evidence="6">
    <location>
        <begin position="859"/>
        <end position="882"/>
    </location>
</feature>
<dbReference type="PANTHER" id="PTHR10582:SF2">
    <property type="entry name" value="INACTIVE"/>
    <property type="match status" value="1"/>
</dbReference>
<dbReference type="GO" id="GO:0005216">
    <property type="term" value="F:monoatomic ion channel activity"/>
    <property type="evidence" value="ECO:0007669"/>
    <property type="project" value="InterPro"/>
</dbReference>
<dbReference type="InterPro" id="IPR024862">
    <property type="entry name" value="TRPV"/>
</dbReference>
<evidence type="ECO:0000313" key="9">
    <source>
        <dbReference type="Proteomes" id="UP000789572"/>
    </source>
</evidence>
<dbReference type="OrthoDB" id="2418441at2759"/>
<keyword evidence="3" id="KW-0677">Repeat</keyword>
<evidence type="ECO:0000256" key="1">
    <source>
        <dbReference type="ARBA" id="ARBA00004141"/>
    </source>
</evidence>
<evidence type="ECO:0000313" key="8">
    <source>
        <dbReference type="EMBL" id="CAG8561905.1"/>
    </source>
</evidence>
<keyword evidence="4 6" id="KW-1133">Transmembrane helix</keyword>
<sequence length="1223" mass="141088">KCYAQMEEAYSKSGWQYYIAISENGKEVVKFGIQREKNEIVGSLTTYEVDGNKVSQVSASSYTINANYIRGAPHSIMPTWSLAISNANKNGKILVALSYFPINGKTPENDMDLESGRAPLQDPSSTYVLVMDRNSSDKWKRIGTSLDEVAGVVNVASDTDSDKWLLTVSNEGGIFKCNIDPEKKRHTRKYRTLDEAGVWFRDIPKAYRHNMKVKWKDLSSKACFQFLTRMIKSHTYVEPEPKKKRLRVYNLITGRHLFDLQHHGDPSLIGFDTPVLAISKNGTLLAVSLDTTSINIYLMENGLECGRKDVSKLYRIILIEFINNDECLLIIRESRKTGELEATVWELFTCRKDRGIKINLPNGFFHERPNLYGVRWAGNTTLFVTDEGELKSVLDHFDPEKGEVNGGEDSPIVADRQLEYSKAYELNGKIHELPDSKFTQLIICRIEPWMTDGNQIIGAWLDENKEGESRKQLLIGRDSIQIWERLSDHKFDLTIKREDVLHIVWPIDPSKVVVDACKALEWLDRKKNENQLHENQSHERRILFDEIKHRVTNMVYIFIKEHPDEWRLLEVRHDLMSSLIIGGCYRLTHDLLKVNDGESEDEHNCRPLHIPREYSWLNDDGKRKKTDIEVAIETNVELAEDLLTYYAHHAKTHCGWMCTAGGALLSPKPKSSKGCTVRGALKKVCEFFNPKPSKVDDLDILRKRFLAHPTFAGHSFHHHQHPSASYTTIFRSLPNIRDDLERLTEIDVIANQRHAHLTTALKFRLFADQWMRRVQHIKLAKFISAPFSFVLKRVGAMFDRVRDPETRINTVRRVPVPVNDDGIVPILEKAVNAENNEIFFDNPVISGLINYAWDDASRLYFIFLFVFFCYLIIFDVFVWQYIHQNNSHYAIVVCFLAIGVYYAMFQMRAMVRHQQRVLFFSVINICSAALPITTAVVLTSRATRGENGAWGFGQTEIDRGILFLISMSTFIMWFQLLLLLRPFEAIGSYVFIISNIISHILPFLTSLFILVVAFGHAMYVLLHDPTQIGLSPNVLRLGVNTTTSNGGVEQTNYTVYQNYNPQDVSDNSFATLWTSVLSSYNWMNGRWDNVDWNYYPVIIFTVIASLLLVIIMLNILIAIMADIYAAAKVFGKREILRLRARFVLDAENFEYFGFRKRRTSRFQDAVKRNPRYMYVLGNRQQFEQWVEEGKKFRELTKPQEVQEKLTDHSWFRLEDNDSSLNNS</sequence>
<evidence type="ECO:0000256" key="3">
    <source>
        <dbReference type="ARBA" id="ARBA00022737"/>
    </source>
</evidence>
<evidence type="ECO:0000259" key="7">
    <source>
        <dbReference type="Pfam" id="PF00520"/>
    </source>
</evidence>
<dbReference type="InterPro" id="IPR005821">
    <property type="entry name" value="Ion_trans_dom"/>
</dbReference>
<comment type="subcellular location">
    <subcellularLocation>
        <location evidence="1">Membrane</location>
        <topology evidence="1">Multi-pass membrane protein</topology>
    </subcellularLocation>
</comment>
<comment type="caution">
    <text evidence="8">The sequence shown here is derived from an EMBL/GenBank/DDBJ whole genome shotgun (WGS) entry which is preliminary data.</text>
</comment>
<protein>
    <submittedName>
        <fullName evidence="8">6480_t:CDS:1</fullName>
    </submittedName>
</protein>
<accession>A0A9N9FUX9</accession>
<feature type="transmembrane region" description="Helical" evidence="6">
    <location>
        <begin position="1094"/>
        <end position="1127"/>
    </location>
</feature>
<feature type="transmembrane region" description="Helical" evidence="6">
    <location>
        <begin position="888"/>
        <end position="905"/>
    </location>
</feature>